<evidence type="ECO:0000313" key="2">
    <source>
        <dbReference type="EMBL" id="KAF0894768.1"/>
    </source>
</evidence>
<reference evidence="2 3" key="1">
    <citation type="submission" date="2019-11" db="EMBL/GenBank/DDBJ databases">
        <title>Whole genome sequence of Oryza granulata.</title>
        <authorList>
            <person name="Li W."/>
        </authorList>
    </citation>
    <scope>NUCLEOTIDE SEQUENCE [LARGE SCALE GENOMIC DNA]</scope>
    <source>
        <strain evidence="3">cv. Menghai</strain>
        <tissue evidence="2">Leaf</tissue>
    </source>
</reference>
<dbReference type="Proteomes" id="UP000479710">
    <property type="component" value="Unassembled WGS sequence"/>
</dbReference>
<protein>
    <submittedName>
        <fullName evidence="2">Uncharacterized protein</fullName>
    </submittedName>
</protein>
<dbReference type="AlphaFoldDB" id="A0A6G1C2T2"/>
<dbReference type="EMBL" id="SPHZ02000010">
    <property type="protein sequence ID" value="KAF0894768.1"/>
    <property type="molecule type" value="Genomic_DNA"/>
</dbReference>
<accession>A0A6G1C2T2</accession>
<feature type="region of interest" description="Disordered" evidence="1">
    <location>
        <begin position="1"/>
        <end position="32"/>
    </location>
</feature>
<feature type="compositionally biased region" description="Low complexity" evidence="1">
    <location>
        <begin position="19"/>
        <end position="29"/>
    </location>
</feature>
<name>A0A6G1C2T2_9ORYZ</name>
<organism evidence="2 3">
    <name type="scientific">Oryza meyeriana var. granulata</name>
    <dbReference type="NCBI Taxonomy" id="110450"/>
    <lineage>
        <taxon>Eukaryota</taxon>
        <taxon>Viridiplantae</taxon>
        <taxon>Streptophyta</taxon>
        <taxon>Embryophyta</taxon>
        <taxon>Tracheophyta</taxon>
        <taxon>Spermatophyta</taxon>
        <taxon>Magnoliopsida</taxon>
        <taxon>Liliopsida</taxon>
        <taxon>Poales</taxon>
        <taxon>Poaceae</taxon>
        <taxon>BOP clade</taxon>
        <taxon>Oryzoideae</taxon>
        <taxon>Oryzeae</taxon>
        <taxon>Oryzinae</taxon>
        <taxon>Oryza</taxon>
        <taxon>Oryza meyeriana</taxon>
    </lineage>
</organism>
<comment type="caution">
    <text evidence="2">The sequence shown here is derived from an EMBL/GenBank/DDBJ whole genome shotgun (WGS) entry which is preliminary data.</text>
</comment>
<proteinExistence type="predicted"/>
<evidence type="ECO:0000256" key="1">
    <source>
        <dbReference type="SAM" id="MobiDB-lite"/>
    </source>
</evidence>
<evidence type="ECO:0000313" key="3">
    <source>
        <dbReference type="Proteomes" id="UP000479710"/>
    </source>
</evidence>
<sequence>MPRTTCNACPRSPALSPVGAQPTPRTAAGPRRREDCFLHQISMPPAQPSDRSRTRTHVALAWAFVVI</sequence>
<keyword evidence="3" id="KW-1185">Reference proteome</keyword>
<gene>
    <name evidence="2" type="ORF">E2562_003652</name>
</gene>